<dbReference type="GO" id="GO:0008270">
    <property type="term" value="F:zinc ion binding"/>
    <property type="evidence" value="ECO:0007669"/>
    <property type="project" value="UniProtKB-KW"/>
</dbReference>
<dbReference type="SUPFAM" id="SSF57850">
    <property type="entry name" value="RING/U-box"/>
    <property type="match status" value="1"/>
</dbReference>
<dbReference type="Proteomes" id="UP000324897">
    <property type="component" value="Chromosome 3"/>
</dbReference>
<keyword evidence="9" id="KW-1133">Transmembrane helix</keyword>
<evidence type="ECO:0000256" key="8">
    <source>
        <dbReference type="SAM" id="MobiDB-lite"/>
    </source>
</evidence>
<dbReference type="Pfam" id="PF13639">
    <property type="entry name" value="zf-RING_2"/>
    <property type="match status" value="1"/>
</dbReference>
<dbReference type="EMBL" id="RWGY01000039">
    <property type="protein sequence ID" value="TVU08968.1"/>
    <property type="molecule type" value="Genomic_DNA"/>
</dbReference>
<dbReference type="OrthoDB" id="694351at2759"/>
<evidence type="ECO:0000256" key="3">
    <source>
        <dbReference type="ARBA" id="ARBA00022723"/>
    </source>
</evidence>
<evidence type="ECO:0000256" key="2">
    <source>
        <dbReference type="ARBA" id="ARBA00012483"/>
    </source>
</evidence>
<dbReference type="EC" id="2.3.2.27" evidence="2"/>
<comment type="similarity">
    <text evidence="6">Belongs to the RING-type zinc finger family. ATL subfamily.</text>
</comment>
<dbReference type="AlphaFoldDB" id="A0A5J9TDC1"/>
<feature type="transmembrane region" description="Helical" evidence="9">
    <location>
        <begin position="12"/>
        <end position="36"/>
    </location>
</feature>
<evidence type="ECO:0000256" key="7">
    <source>
        <dbReference type="PROSITE-ProRule" id="PRU00175"/>
    </source>
</evidence>
<dbReference type="PROSITE" id="PS50089">
    <property type="entry name" value="ZF_RING_2"/>
    <property type="match status" value="1"/>
</dbReference>
<sequence>MARHQTNCPWGIELLEAAVIFAAAIAIAAVAAVGFFQGHAVDAVLCLLLGGLPSVIFFVIGVRLCLTAFRRRNADDEEEEEEEIPQGVAGHGLPRNQPRGSIRLPAIALAQLQKLQPANKAEGAYAGGGRDQECAICLGKVGDGGVATTQLPLCRHAFHTHCIEQWLRVHPTCPICRRQGRRRSSFACTPDVLLHLFVCG</sequence>
<dbReference type="Gene3D" id="3.30.40.10">
    <property type="entry name" value="Zinc/RING finger domain, C3HC4 (zinc finger)"/>
    <property type="match status" value="1"/>
</dbReference>
<feature type="region of interest" description="Disordered" evidence="8">
    <location>
        <begin position="76"/>
        <end position="97"/>
    </location>
</feature>
<reference evidence="11 12" key="1">
    <citation type="journal article" date="2019" name="Sci. Rep.">
        <title>A high-quality genome of Eragrostis curvula grass provides insights into Poaceae evolution and supports new strategies to enhance forage quality.</title>
        <authorList>
            <person name="Carballo J."/>
            <person name="Santos B.A.C.M."/>
            <person name="Zappacosta D."/>
            <person name="Garbus I."/>
            <person name="Selva J.P."/>
            <person name="Gallo C.A."/>
            <person name="Diaz A."/>
            <person name="Albertini E."/>
            <person name="Caccamo M."/>
            <person name="Echenique V."/>
        </authorList>
    </citation>
    <scope>NUCLEOTIDE SEQUENCE [LARGE SCALE GENOMIC DNA]</scope>
    <source>
        <strain evidence="12">cv. Victoria</strain>
        <tissue evidence="11">Leaf</tissue>
    </source>
</reference>
<protein>
    <recommendedName>
        <fullName evidence="2">RING-type E3 ubiquitin transferase</fullName>
        <ecNumber evidence="2">2.3.2.27</ecNumber>
    </recommendedName>
</protein>
<keyword evidence="3" id="KW-0479">Metal-binding</keyword>
<feature type="non-terminal residue" evidence="11">
    <location>
        <position position="1"/>
    </location>
</feature>
<gene>
    <name evidence="11" type="ORF">EJB05_42397</name>
</gene>
<evidence type="ECO:0000256" key="9">
    <source>
        <dbReference type="SAM" id="Phobius"/>
    </source>
</evidence>
<feature type="transmembrane region" description="Helical" evidence="9">
    <location>
        <begin position="42"/>
        <end position="66"/>
    </location>
</feature>
<keyword evidence="12" id="KW-1185">Reference proteome</keyword>
<keyword evidence="5" id="KW-0862">Zinc</keyword>
<keyword evidence="9" id="KW-0472">Membrane</keyword>
<evidence type="ECO:0000256" key="6">
    <source>
        <dbReference type="ARBA" id="ARBA00024209"/>
    </source>
</evidence>
<evidence type="ECO:0000313" key="12">
    <source>
        <dbReference type="Proteomes" id="UP000324897"/>
    </source>
</evidence>
<dbReference type="InterPro" id="IPR013083">
    <property type="entry name" value="Znf_RING/FYVE/PHD"/>
</dbReference>
<keyword evidence="9" id="KW-0812">Transmembrane</keyword>
<dbReference type="GO" id="GO:0061630">
    <property type="term" value="F:ubiquitin protein ligase activity"/>
    <property type="evidence" value="ECO:0007669"/>
    <property type="project" value="UniProtKB-EC"/>
</dbReference>
<dbReference type="InterPro" id="IPR001841">
    <property type="entry name" value="Znf_RING"/>
</dbReference>
<evidence type="ECO:0000256" key="1">
    <source>
        <dbReference type="ARBA" id="ARBA00000900"/>
    </source>
</evidence>
<keyword evidence="4 7" id="KW-0863">Zinc-finger</keyword>
<evidence type="ECO:0000259" key="10">
    <source>
        <dbReference type="PROSITE" id="PS50089"/>
    </source>
</evidence>
<dbReference type="Gramene" id="TVU08968">
    <property type="protein sequence ID" value="TVU08968"/>
    <property type="gene ID" value="EJB05_42397"/>
</dbReference>
<dbReference type="PANTHER" id="PTHR14155:SF522">
    <property type="entry name" value="OS06G0537600 PROTEIN"/>
    <property type="match status" value="1"/>
</dbReference>
<organism evidence="11 12">
    <name type="scientific">Eragrostis curvula</name>
    <name type="common">weeping love grass</name>
    <dbReference type="NCBI Taxonomy" id="38414"/>
    <lineage>
        <taxon>Eukaryota</taxon>
        <taxon>Viridiplantae</taxon>
        <taxon>Streptophyta</taxon>
        <taxon>Embryophyta</taxon>
        <taxon>Tracheophyta</taxon>
        <taxon>Spermatophyta</taxon>
        <taxon>Magnoliopsida</taxon>
        <taxon>Liliopsida</taxon>
        <taxon>Poales</taxon>
        <taxon>Poaceae</taxon>
        <taxon>PACMAD clade</taxon>
        <taxon>Chloridoideae</taxon>
        <taxon>Eragrostideae</taxon>
        <taxon>Eragrostidinae</taxon>
        <taxon>Eragrostis</taxon>
    </lineage>
</organism>
<comment type="caution">
    <text evidence="11">The sequence shown here is derived from an EMBL/GenBank/DDBJ whole genome shotgun (WGS) entry which is preliminary data.</text>
</comment>
<evidence type="ECO:0000313" key="11">
    <source>
        <dbReference type="EMBL" id="TVU08968.1"/>
    </source>
</evidence>
<feature type="domain" description="RING-type" evidence="10">
    <location>
        <begin position="134"/>
        <end position="177"/>
    </location>
</feature>
<dbReference type="PANTHER" id="PTHR14155">
    <property type="entry name" value="RING FINGER DOMAIN-CONTAINING"/>
    <property type="match status" value="1"/>
</dbReference>
<dbReference type="SMART" id="SM00184">
    <property type="entry name" value="RING"/>
    <property type="match status" value="1"/>
</dbReference>
<evidence type="ECO:0000256" key="5">
    <source>
        <dbReference type="ARBA" id="ARBA00022833"/>
    </source>
</evidence>
<accession>A0A5J9TDC1</accession>
<name>A0A5J9TDC1_9POAL</name>
<proteinExistence type="inferred from homology"/>
<evidence type="ECO:0000256" key="4">
    <source>
        <dbReference type="ARBA" id="ARBA00022771"/>
    </source>
</evidence>
<dbReference type="InterPro" id="IPR053238">
    <property type="entry name" value="RING-H2_zinc_finger"/>
</dbReference>
<comment type="catalytic activity">
    <reaction evidence="1">
        <text>S-ubiquitinyl-[E2 ubiquitin-conjugating enzyme]-L-cysteine + [acceptor protein]-L-lysine = [E2 ubiquitin-conjugating enzyme]-L-cysteine + N(6)-ubiquitinyl-[acceptor protein]-L-lysine.</text>
        <dbReference type="EC" id="2.3.2.27"/>
    </reaction>
</comment>